<dbReference type="RefSeq" id="WP_187577991.1">
    <property type="nucleotide sequence ID" value="NZ_CP060713.1"/>
</dbReference>
<feature type="domain" description="Methyltransferase type 11" evidence="1">
    <location>
        <begin position="43"/>
        <end position="134"/>
    </location>
</feature>
<reference evidence="2 3" key="1">
    <citation type="submission" date="2020-08" db="EMBL/GenBank/DDBJ databases">
        <title>Genome sequence of Nocardioides mesophilus KACC 16243T.</title>
        <authorList>
            <person name="Hyun D.-W."/>
            <person name="Bae J.-W."/>
        </authorList>
    </citation>
    <scope>NUCLEOTIDE SEQUENCE [LARGE SCALE GENOMIC DNA]</scope>
    <source>
        <strain evidence="2 3">KACC 16243</strain>
    </source>
</reference>
<dbReference type="PANTHER" id="PTHR42912:SF45">
    <property type="entry name" value="23S RRNA (GUANINE(745)-N(1))-METHYLTRANSFERASE"/>
    <property type="match status" value="1"/>
</dbReference>
<keyword evidence="2" id="KW-0489">Methyltransferase</keyword>
<dbReference type="SUPFAM" id="SSF53335">
    <property type="entry name" value="S-adenosyl-L-methionine-dependent methyltransferases"/>
    <property type="match status" value="1"/>
</dbReference>
<dbReference type="CDD" id="cd02440">
    <property type="entry name" value="AdoMet_MTases"/>
    <property type="match status" value="1"/>
</dbReference>
<dbReference type="Pfam" id="PF08241">
    <property type="entry name" value="Methyltransf_11"/>
    <property type="match status" value="1"/>
</dbReference>
<dbReference type="GO" id="GO:0032259">
    <property type="term" value="P:methylation"/>
    <property type="evidence" value="ECO:0007669"/>
    <property type="project" value="UniProtKB-KW"/>
</dbReference>
<dbReference type="KEGG" id="nmes:H9L09_16830"/>
<accession>A0A7G9R974</accession>
<evidence type="ECO:0000313" key="3">
    <source>
        <dbReference type="Proteomes" id="UP000515947"/>
    </source>
</evidence>
<dbReference type="Proteomes" id="UP000515947">
    <property type="component" value="Chromosome"/>
</dbReference>
<evidence type="ECO:0000259" key="1">
    <source>
        <dbReference type="Pfam" id="PF08241"/>
    </source>
</evidence>
<gene>
    <name evidence="2" type="ORF">H9L09_16830</name>
</gene>
<dbReference type="EMBL" id="CP060713">
    <property type="protein sequence ID" value="QNN52149.1"/>
    <property type="molecule type" value="Genomic_DNA"/>
</dbReference>
<dbReference type="InterPro" id="IPR050508">
    <property type="entry name" value="Methyltransf_Superfamily"/>
</dbReference>
<protein>
    <submittedName>
        <fullName evidence="2">Class I SAM-dependent methyltransferase</fullName>
    </submittedName>
</protein>
<keyword evidence="3" id="KW-1185">Reference proteome</keyword>
<dbReference type="GO" id="GO:0008757">
    <property type="term" value="F:S-adenosylmethionine-dependent methyltransferase activity"/>
    <property type="evidence" value="ECO:0007669"/>
    <property type="project" value="InterPro"/>
</dbReference>
<dbReference type="Gene3D" id="3.40.50.150">
    <property type="entry name" value="Vaccinia Virus protein VP39"/>
    <property type="match status" value="1"/>
</dbReference>
<dbReference type="InterPro" id="IPR029063">
    <property type="entry name" value="SAM-dependent_MTases_sf"/>
</dbReference>
<sequence>MTGSRRYYDAEAADYDESRGGRARARAAAAAVVELVPPGGTLLDVAGGTGIVSSELSDLGWSVLVLDGSHGMLRVAADRLPGRQLQAVADRMPVRDGSVDVVTVVWLLHLLDVPTADRVLAEAARVLRPGGHLVTTVDKSLAHGRVPKRPSDNRERVDLVARRLGLGLVGGTSFSGRSDWGSATSGDPVFPVVGYRKLSTAGPIGPVGKATA</sequence>
<keyword evidence="2" id="KW-0808">Transferase</keyword>
<name>A0A7G9R974_9ACTN</name>
<dbReference type="AlphaFoldDB" id="A0A7G9R974"/>
<dbReference type="InterPro" id="IPR013216">
    <property type="entry name" value="Methyltransf_11"/>
</dbReference>
<evidence type="ECO:0000313" key="2">
    <source>
        <dbReference type="EMBL" id="QNN52149.1"/>
    </source>
</evidence>
<dbReference type="PANTHER" id="PTHR42912">
    <property type="entry name" value="METHYLTRANSFERASE"/>
    <property type="match status" value="1"/>
</dbReference>
<proteinExistence type="predicted"/>
<organism evidence="2 3">
    <name type="scientific">Nocardioides mesophilus</name>
    <dbReference type="NCBI Taxonomy" id="433659"/>
    <lineage>
        <taxon>Bacteria</taxon>
        <taxon>Bacillati</taxon>
        <taxon>Actinomycetota</taxon>
        <taxon>Actinomycetes</taxon>
        <taxon>Propionibacteriales</taxon>
        <taxon>Nocardioidaceae</taxon>
        <taxon>Nocardioides</taxon>
    </lineage>
</organism>